<dbReference type="AlphaFoldDB" id="A0A517VA90"/>
<evidence type="ECO:0000256" key="1">
    <source>
        <dbReference type="SAM" id="SignalP"/>
    </source>
</evidence>
<feature type="signal peptide" evidence="1">
    <location>
        <begin position="1"/>
        <end position="22"/>
    </location>
</feature>
<gene>
    <name evidence="2" type="ORF">Pan161_15630</name>
</gene>
<proteinExistence type="predicted"/>
<sequence length="255" mass="28833" precursor="true">MNRPRTNLAVVLALLVALPSFAQDAKVNEPWIPDDPDLRNDLATMQGRWERVTRDENGKVVYRQEKLIKDDLEILTNMSVDGKYISTYRQTKFHLEKHGPVRVFYCGEATMLSGKWQGRTFPMDFAFLYRIDDEVFLDAPGMFESRRTYQRDPSIYIWKRIKDRSKTHSVSVDKQDDGSVRMGLTISDDDAAGETAEKLVAILVGADGKALSQPLKMNPAGQLEAIIKPTSTGRHSYYIRTESGDLVIGGEAEID</sequence>
<accession>A0A517VA90</accession>
<dbReference type="KEGG" id="gax:Pan161_15630"/>
<dbReference type="RefSeq" id="WP_145225524.1">
    <property type="nucleotide sequence ID" value="NZ_CP036343.1"/>
</dbReference>
<feature type="chain" id="PRO_5021931759" evidence="1">
    <location>
        <begin position="23"/>
        <end position="255"/>
    </location>
</feature>
<organism evidence="2 3">
    <name type="scientific">Gimesia algae</name>
    <dbReference type="NCBI Taxonomy" id="2527971"/>
    <lineage>
        <taxon>Bacteria</taxon>
        <taxon>Pseudomonadati</taxon>
        <taxon>Planctomycetota</taxon>
        <taxon>Planctomycetia</taxon>
        <taxon>Planctomycetales</taxon>
        <taxon>Planctomycetaceae</taxon>
        <taxon>Gimesia</taxon>
    </lineage>
</organism>
<evidence type="ECO:0000313" key="2">
    <source>
        <dbReference type="EMBL" id="QDT89930.1"/>
    </source>
</evidence>
<evidence type="ECO:0000313" key="3">
    <source>
        <dbReference type="Proteomes" id="UP000316855"/>
    </source>
</evidence>
<protein>
    <submittedName>
        <fullName evidence="2">Uncharacterized protein</fullName>
    </submittedName>
</protein>
<dbReference type="Proteomes" id="UP000316855">
    <property type="component" value="Chromosome"/>
</dbReference>
<reference evidence="2 3" key="1">
    <citation type="submission" date="2019-02" db="EMBL/GenBank/DDBJ databases">
        <title>Deep-cultivation of Planctomycetes and their phenomic and genomic characterization uncovers novel biology.</title>
        <authorList>
            <person name="Wiegand S."/>
            <person name="Jogler M."/>
            <person name="Boedeker C."/>
            <person name="Pinto D."/>
            <person name="Vollmers J."/>
            <person name="Rivas-Marin E."/>
            <person name="Kohn T."/>
            <person name="Peeters S.H."/>
            <person name="Heuer A."/>
            <person name="Rast P."/>
            <person name="Oberbeckmann S."/>
            <person name="Bunk B."/>
            <person name="Jeske O."/>
            <person name="Meyerdierks A."/>
            <person name="Storesund J.E."/>
            <person name="Kallscheuer N."/>
            <person name="Luecker S."/>
            <person name="Lage O.M."/>
            <person name="Pohl T."/>
            <person name="Merkel B.J."/>
            <person name="Hornburger P."/>
            <person name="Mueller R.-W."/>
            <person name="Bruemmer F."/>
            <person name="Labrenz M."/>
            <person name="Spormann A.M."/>
            <person name="Op den Camp H."/>
            <person name="Overmann J."/>
            <person name="Amann R."/>
            <person name="Jetten M.S.M."/>
            <person name="Mascher T."/>
            <person name="Medema M.H."/>
            <person name="Devos D.P."/>
            <person name="Kaster A.-K."/>
            <person name="Ovreas L."/>
            <person name="Rohde M."/>
            <person name="Galperin M.Y."/>
            <person name="Jogler C."/>
        </authorList>
    </citation>
    <scope>NUCLEOTIDE SEQUENCE [LARGE SCALE GENOMIC DNA]</scope>
    <source>
        <strain evidence="2 3">Pan161</strain>
    </source>
</reference>
<dbReference type="EMBL" id="CP036343">
    <property type="protein sequence ID" value="QDT89930.1"/>
    <property type="molecule type" value="Genomic_DNA"/>
</dbReference>
<name>A0A517VA90_9PLAN</name>
<keyword evidence="3" id="KW-1185">Reference proteome</keyword>
<keyword evidence="1" id="KW-0732">Signal</keyword>